<accession>A0AAD3MUJ2</accession>
<dbReference type="Pfam" id="PF06668">
    <property type="entry name" value="ITI_HC_C"/>
    <property type="match status" value="1"/>
</dbReference>
<dbReference type="InterPro" id="IPR050934">
    <property type="entry name" value="ITIH"/>
</dbReference>
<dbReference type="Pfam" id="PF00092">
    <property type="entry name" value="VWA"/>
    <property type="match status" value="1"/>
</dbReference>
<reference evidence="10" key="1">
    <citation type="submission" date="2022-08" db="EMBL/GenBank/DDBJ databases">
        <title>Genome sequencing of akame (Lates japonicus).</title>
        <authorList>
            <person name="Hashiguchi Y."/>
            <person name="Takahashi H."/>
        </authorList>
    </citation>
    <scope>NUCLEOTIDE SEQUENCE</scope>
    <source>
        <strain evidence="10">Kochi</strain>
    </source>
</reference>
<keyword evidence="7" id="KW-0325">Glycoprotein</keyword>
<gene>
    <name evidence="10" type="ORF">AKAME5_001153400</name>
    <name evidence="11" type="ORF">AKAME5_002354100</name>
</gene>
<keyword evidence="4" id="KW-0646">Protease inhibitor</keyword>
<comment type="subcellular location">
    <subcellularLocation>
        <location evidence="1">Secreted</location>
    </subcellularLocation>
</comment>
<keyword evidence="3" id="KW-0964">Secreted</keyword>
<comment type="caution">
    <text evidence="10">The sequence shown here is derived from an EMBL/GenBank/DDBJ whole genome shotgun (WGS) entry which is preliminary data.</text>
</comment>
<dbReference type="GO" id="GO:0030212">
    <property type="term" value="P:hyaluronan metabolic process"/>
    <property type="evidence" value="ECO:0007669"/>
    <property type="project" value="InterPro"/>
</dbReference>
<feature type="region of interest" description="Disordered" evidence="8">
    <location>
        <begin position="372"/>
        <end position="408"/>
    </location>
</feature>
<keyword evidence="5" id="KW-0732">Signal</keyword>
<dbReference type="PANTHER" id="PTHR10338:SF62">
    <property type="entry name" value="INTER-ALPHA-TRYPSIN INHIBITOR HEAVY CHAIN H5"/>
    <property type="match status" value="1"/>
</dbReference>
<protein>
    <submittedName>
        <fullName evidence="10">Inter-alpha-trypsin inhibitor heavy chain H5</fullName>
    </submittedName>
</protein>
<dbReference type="GO" id="GO:0005576">
    <property type="term" value="C:extracellular region"/>
    <property type="evidence" value="ECO:0007669"/>
    <property type="project" value="UniProtKB-SubCell"/>
</dbReference>
<dbReference type="SUPFAM" id="SSF53300">
    <property type="entry name" value="vWA-like"/>
    <property type="match status" value="1"/>
</dbReference>
<evidence type="ECO:0000313" key="10">
    <source>
        <dbReference type="EMBL" id="GLD59539.1"/>
    </source>
</evidence>
<dbReference type="EMBL" id="BRZM01000918">
    <property type="protein sequence ID" value="GLD72217.1"/>
    <property type="molecule type" value="Genomic_DNA"/>
</dbReference>
<evidence type="ECO:0000313" key="11">
    <source>
        <dbReference type="EMBL" id="GLD72217.1"/>
    </source>
</evidence>
<proteinExistence type="inferred from homology"/>
<dbReference type="SMART" id="SM00327">
    <property type="entry name" value="VWA"/>
    <property type="match status" value="1"/>
</dbReference>
<evidence type="ECO:0000313" key="12">
    <source>
        <dbReference type="Proteomes" id="UP001279410"/>
    </source>
</evidence>
<dbReference type="AlphaFoldDB" id="A0AAD3MUJ2"/>
<name>A0AAD3MUJ2_LATJO</name>
<evidence type="ECO:0000256" key="6">
    <source>
        <dbReference type="ARBA" id="ARBA00022900"/>
    </source>
</evidence>
<dbReference type="Gene3D" id="3.40.50.410">
    <property type="entry name" value="von Willebrand factor, type A domain"/>
    <property type="match status" value="1"/>
</dbReference>
<evidence type="ECO:0000256" key="3">
    <source>
        <dbReference type="ARBA" id="ARBA00022525"/>
    </source>
</evidence>
<sequence>MAVNIPGRNRAVFLLTYEELLQRRLGRYEHVTSLRPLQLVSRLSLDITIVDHSLITDLEVLPLRNGRSNTANAPNAPKIPAKPEPPITTVIKNEKNVCKITFSPNIVQQAKITTNGILGDFVVRYDVQRDMGIGDIQVLNGHFVHYFAPKDLPVVPKNVVFVIDTSASMLGTKIRQTKDALFTILKDLRPGDRFNFISFSSKIKVWQPNRLVPVTPLSVRDAKKFIFMLMPTGGTNIDGAIQTGSSLLRDYLLGPDASPNSVSLIIFLTDGRPTVGEMQSTAILGNTRSAVQEKFCIFTIGIGNDVDYRLLERMALENCGMMRRINEEADASAMLKGFYDEIGTPLLSDIRINYTEDSVHYVTQHLFTNYFNGDTEEGKPRKPDGKPGSQTSSLSNTIGKVERRPAKKSITISKTSADGDPHFVVEFPLSKLTVCFNINGEPGHVLRLVSDHKYSGVTVNGKLIGAPAPPGSHKQQRTYFSTITIVVDHPKRAYIEVTPKKVILDGRDRIVLPCHSTAAVDSGTLSVSIVGKSNVTVTVGGNISFVILLHQYKNPALYQRDHLGFYIGNSKGLSHNCHGLLGQFLYEEVGLAELPSQGDMKPSQVLKVKDRSVPVVQKSRRIYGGTQSVDCWFARNNAAKLIDGLYEDYLMSHMFDTGDWPHGTNRV</sequence>
<evidence type="ECO:0000256" key="1">
    <source>
        <dbReference type="ARBA" id="ARBA00004613"/>
    </source>
</evidence>
<evidence type="ECO:0000256" key="4">
    <source>
        <dbReference type="ARBA" id="ARBA00022690"/>
    </source>
</evidence>
<evidence type="ECO:0000256" key="8">
    <source>
        <dbReference type="SAM" id="MobiDB-lite"/>
    </source>
</evidence>
<dbReference type="InterPro" id="IPR036465">
    <property type="entry name" value="vWFA_dom_sf"/>
</dbReference>
<keyword evidence="6" id="KW-0722">Serine protease inhibitor</keyword>
<feature type="compositionally biased region" description="Polar residues" evidence="8">
    <location>
        <begin position="388"/>
        <end position="398"/>
    </location>
</feature>
<feature type="compositionally biased region" description="Basic and acidic residues" evidence="8">
    <location>
        <begin position="376"/>
        <end position="385"/>
    </location>
</feature>
<dbReference type="InterPro" id="IPR002035">
    <property type="entry name" value="VWF_A"/>
</dbReference>
<dbReference type="InterPro" id="IPR010600">
    <property type="entry name" value="ITI_HC_C"/>
</dbReference>
<dbReference type="Proteomes" id="UP001279410">
    <property type="component" value="Unassembled WGS sequence"/>
</dbReference>
<dbReference type="PANTHER" id="PTHR10338">
    <property type="entry name" value="INTER-ALPHA-TRYPSIN INHIBITOR HEAVY CHAIN FAMILY MEMBER"/>
    <property type="match status" value="1"/>
</dbReference>
<organism evidence="10 12">
    <name type="scientific">Lates japonicus</name>
    <name type="common">Japanese lates</name>
    <dbReference type="NCBI Taxonomy" id="270547"/>
    <lineage>
        <taxon>Eukaryota</taxon>
        <taxon>Metazoa</taxon>
        <taxon>Chordata</taxon>
        <taxon>Craniata</taxon>
        <taxon>Vertebrata</taxon>
        <taxon>Euteleostomi</taxon>
        <taxon>Actinopterygii</taxon>
        <taxon>Neopterygii</taxon>
        <taxon>Teleostei</taxon>
        <taxon>Neoteleostei</taxon>
        <taxon>Acanthomorphata</taxon>
        <taxon>Carangaria</taxon>
        <taxon>Carangaria incertae sedis</taxon>
        <taxon>Centropomidae</taxon>
        <taxon>Lates</taxon>
    </lineage>
</organism>
<dbReference type="GO" id="GO:0004867">
    <property type="term" value="F:serine-type endopeptidase inhibitor activity"/>
    <property type="evidence" value="ECO:0007669"/>
    <property type="project" value="UniProtKB-KW"/>
</dbReference>
<dbReference type="FunFam" id="3.40.50.410:FF:000013">
    <property type="entry name" value="inter-alpha-trypsin inhibitor heavy chain H2"/>
    <property type="match status" value="1"/>
</dbReference>
<evidence type="ECO:0000256" key="7">
    <source>
        <dbReference type="ARBA" id="ARBA00023180"/>
    </source>
</evidence>
<keyword evidence="12" id="KW-1185">Reference proteome</keyword>
<dbReference type="PROSITE" id="PS50234">
    <property type="entry name" value="VWFA"/>
    <property type="match status" value="1"/>
</dbReference>
<dbReference type="EMBL" id="BRZM01000037">
    <property type="protein sequence ID" value="GLD59539.1"/>
    <property type="molecule type" value="Genomic_DNA"/>
</dbReference>
<evidence type="ECO:0000256" key="2">
    <source>
        <dbReference type="ARBA" id="ARBA00010158"/>
    </source>
</evidence>
<feature type="domain" description="VWFA" evidence="9">
    <location>
        <begin position="158"/>
        <end position="342"/>
    </location>
</feature>
<evidence type="ECO:0000256" key="5">
    <source>
        <dbReference type="ARBA" id="ARBA00022729"/>
    </source>
</evidence>
<evidence type="ECO:0000259" key="9">
    <source>
        <dbReference type="PROSITE" id="PS50234"/>
    </source>
</evidence>
<comment type="similarity">
    <text evidence="2">Belongs to the ITIH family.</text>
</comment>